<organism evidence="1 2">
    <name type="scientific">Orchesella cincta</name>
    <name type="common">Springtail</name>
    <name type="synonym">Podura cincta</name>
    <dbReference type="NCBI Taxonomy" id="48709"/>
    <lineage>
        <taxon>Eukaryota</taxon>
        <taxon>Metazoa</taxon>
        <taxon>Ecdysozoa</taxon>
        <taxon>Arthropoda</taxon>
        <taxon>Hexapoda</taxon>
        <taxon>Collembola</taxon>
        <taxon>Entomobryomorpha</taxon>
        <taxon>Entomobryoidea</taxon>
        <taxon>Orchesellidae</taxon>
        <taxon>Orchesellinae</taxon>
        <taxon>Orchesella</taxon>
    </lineage>
</organism>
<evidence type="ECO:0000313" key="2">
    <source>
        <dbReference type="Proteomes" id="UP000094527"/>
    </source>
</evidence>
<dbReference type="AlphaFoldDB" id="A0A1D2MXC9"/>
<protein>
    <recommendedName>
        <fullName evidence="3">F-box domain-containing protein</fullName>
    </recommendedName>
</protein>
<dbReference type="Proteomes" id="UP000094527">
    <property type="component" value="Unassembled WGS sequence"/>
</dbReference>
<accession>A0A1D2MXC9</accession>
<name>A0A1D2MXC9_ORCCI</name>
<reference evidence="1 2" key="1">
    <citation type="journal article" date="2016" name="Genome Biol. Evol.">
        <title>Gene Family Evolution Reflects Adaptation to Soil Environmental Stressors in the Genome of the Collembolan Orchesella cincta.</title>
        <authorList>
            <person name="Faddeeva-Vakhrusheva A."/>
            <person name="Derks M.F."/>
            <person name="Anvar S.Y."/>
            <person name="Agamennone V."/>
            <person name="Suring W."/>
            <person name="Smit S."/>
            <person name="van Straalen N.M."/>
            <person name="Roelofs D."/>
        </authorList>
    </citation>
    <scope>NUCLEOTIDE SEQUENCE [LARGE SCALE GENOMIC DNA]</scope>
    <source>
        <tissue evidence="1">Mixed pool</tissue>
    </source>
</reference>
<sequence length="552" mass="64269">MGSNYVNLEHQLPAAFYEFCDNNDNHIKVAKMSSKKLNLASPPSNDGEETATVFCLLPEIWDHIFQYLTHSDFLSVINSCPKMREMFKDKKAKKLYPLVVPILLNHDIVLHHCFLNWRMINKETKFIADTMLEGPFSPDKYWENLTNLKYGWSPQIEDEKEMLRQKIWKMNSRCYSLDNQAQVDNLLAHFGSFDGNPFPTGYLQVKIPEQGPWHHENFEEFIIKHGHHISHLSWHFQRVPNFYPIILQPFFRLLHFLPNLKVLRVACNVVMSQELPAEFLRQESYPKLKHLEFLDIESFVDPYTAFWTDYNAGFTFKFLQHYGSQLKTLVANNDIFKSPAILRLLKSGHLHNLRRLRLHIERRHSLKQVGELELPYLEELQIYEDRFDEDSYTPKLEDDVFKVINKFSQSLVRLQLFVSLSYLTPCLGNVEALTCEEEGIQIPQNSEEGSITPLPKLISFSTLLENRHSTWFWPFITLQCSNVETLSLSSYCETTDTEKDVAILQKAVQLGTNPKLKKINVTCAINSGTRPGRVEITADGMRTVKFKKCESL</sequence>
<keyword evidence="2" id="KW-1185">Reference proteome</keyword>
<proteinExistence type="predicted"/>
<evidence type="ECO:0000313" key="1">
    <source>
        <dbReference type="EMBL" id="ODM97464.1"/>
    </source>
</evidence>
<dbReference type="InterPro" id="IPR032675">
    <property type="entry name" value="LRR_dom_sf"/>
</dbReference>
<dbReference type="Gene3D" id="3.80.10.10">
    <property type="entry name" value="Ribonuclease Inhibitor"/>
    <property type="match status" value="1"/>
</dbReference>
<dbReference type="SUPFAM" id="SSF52047">
    <property type="entry name" value="RNI-like"/>
    <property type="match status" value="1"/>
</dbReference>
<comment type="caution">
    <text evidence="1">The sequence shown here is derived from an EMBL/GenBank/DDBJ whole genome shotgun (WGS) entry which is preliminary data.</text>
</comment>
<evidence type="ECO:0008006" key="3">
    <source>
        <dbReference type="Google" id="ProtNLM"/>
    </source>
</evidence>
<gene>
    <name evidence="1" type="ORF">Ocin01_09227</name>
</gene>
<dbReference type="EMBL" id="LJIJ01000440">
    <property type="protein sequence ID" value="ODM97464.1"/>
    <property type="molecule type" value="Genomic_DNA"/>
</dbReference>